<protein>
    <submittedName>
        <fullName evidence="1">Uncharacterized protein</fullName>
    </submittedName>
</protein>
<evidence type="ECO:0000313" key="2">
    <source>
        <dbReference type="Proteomes" id="UP000008204"/>
    </source>
</evidence>
<dbReference type="Proteomes" id="UP000008204">
    <property type="component" value="Chromosome"/>
</dbReference>
<gene>
    <name evidence="1" type="ordered locus">PCC8801_1778</name>
</gene>
<evidence type="ECO:0000313" key="1">
    <source>
        <dbReference type="EMBL" id="ACK65824.1"/>
    </source>
</evidence>
<dbReference type="NCBIfam" id="NF045598">
    <property type="entry name" value="asr1405_asl0597"/>
    <property type="match status" value="1"/>
</dbReference>
<dbReference type="KEGG" id="cyp:PCC8801_1778"/>
<dbReference type="AlphaFoldDB" id="B7JWX5"/>
<dbReference type="OrthoDB" id="515027at2"/>
<name>B7JWX5_RIPO1</name>
<dbReference type="RefSeq" id="WP_012595097.1">
    <property type="nucleotide sequence ID" value="NC_011726.1"/>
</dbReference>
<proteinExistence type="predicted"/>
<reference evidence="2" key="1">
    <citation type="journal article" date="2011" name="MBio">
        <title>Novel metabolic attributes of the genus Cyanothece, comprising a group of unicellular nitrogen-fixing Cyanobacteria.</title>
        <authorList>
            <person name="Bandyopadhyay A."/>
            <person name="Elvitigala T."/>
            <person name="Welsh E."/>
            <person name="Stockel J."/>
            <person name="Liberton M."/>
            <person name="Min H."/>
            <person name="Sherman L.A."/>
            <person name="Pakrasi H.B."/>
        </authorList>
    </citation>
    <scope>NUCLEOTIDE SEQUENCE [LARGE SCALE GENOMIC DNA]</scope>
    <source>
        <strain evidence="2">PCC 8801</strain>
    </source>
</reference>
<organism evidence="1 2">
    <name type="scientific">Rippkaea orientalis (strain PCC 8801 / RF-1)</name>
    <name type="common">Cyanothece sp. (strain PCC 8801)</name>
    <dbReference type="NCBI Taxonomy" id="41431"/>
    <lineage>
        <taxon>Bacteria</taxon>
        <taxon>Bacillati</taxon>
        <taxon>Cyanobacteriota</taxon>
        <taxon>Cyanophyceae</taxon>
        <taxon>Oscillatoriophycideae</taxon>
        <taxon>Chroococcales</taxon>
        <taxon>Aphanothecaceae</taxon>
        <taxon>Rippkaea</taxon>
        <taxon>Rippkaea orientalis</taxon>
    </lineage>
</organism>
<dbReference type="InterPro" id="IPR054637">
    <property type="entry name" value="Asr1405_Asl0597-like"/>
</dbReference>
<sequence length="92" mass="10841">MITPSHPDALISQVEKISRYDRWLVHHRLQELMIPCWCPEDGSLWVEIEHSLQAILLRSTVYQAIASRQELIDWLQRCWETVDPSSIKSNKD</sequence>
<keyword evidence="2" id="KW-1185">Reference proteome</keyword>
<accession>B7JWX5</accession>
<dbReference type="eggNOG" id="ENOG5032ZWS">
    <property type="taxonomic scope" value="Bacteria"/>
</dbReference>
<dbReference type="EMBL" id="CP001287">
    <property type="protein sequence ID" value="ACK65824.1"/>
    <property type="molecule type" value="Genomic_DNA"/>
</dbReference>
<dbReference type="STRING" id="41431.PCC8801_1778"/>
<dbReference type="HOGENOM" id="CLU_174106_0_0_3"/>